<evidence type="ECO:0000313" key="2">
    <source>
        <dbReference type="Proteomes" id="UP000198327"/>
    </source>
</evidence>
<proteinExistence type="predicted"/>
<name>A0A239MCL8_9NOCA</name>
<reference evidence="2" key="1">
    <citation type="submission" date="2017-06" db="EMBL/GenBank/DDBJ databases">
        <authorList>
            <person name="Varghese N."/>
            <person name="Submissions S."/>
        </authorList>
    </citation>
    <scope>NUCLEOTIDE SEQUENCE [LARGE SCALE GENOMIC DNA]</scope>
    <source>
        <strain evidence="2">JCM 23211</strain>
    </source>
</reference>
<accession>A0A239MCL8</accession>
<protein>
    <submittedName>
        <fullName evidence="1">Uncharacterized protein</fullName>
    </submittedName>
</protein>
<dbReference type="Proteomes" id="UP000198327">
    <property type="component" value="Unassembled WGS sequence"/>
</dbReference>
<dbReference type="EMBL" id="FZOW01000017">
    <property type="protein sequence ID" value="SNT40220.1"/>
    <property type="molecule type" value="Genomic_DNA"/>
</dbReference>
<sequence length="118" mass="13056">MVAESTAPASMSTTLDTGSRRIRTYAGTLRDSVCISADWASSYTSEWRRIPSRTSSGSPGIGSRYAEIRVLDVHRHVYRLATMNPEADDGWFPESIAETYDDAGGANTPECLYLFRKI</sequence>
<organism evidence="1 2">
    <name type="scientific">Rhodococcoides kyotonense</name>
    <dbReference type="NCBI Taxonomy" id="398843"/>
    <lineage>
        <taxon>Bacteria</taxon>
        <taxon>Bacillati</taxon>
        <taxon>Actinomycetota</taxon>
        <taxon>Actinomycetes</taxon>
        <taxon>Mycobacteriales</taxon>
        <taxon>Nocardiaceae</taxon>
        <taxon>Rhodococcoides</taxon>
    </lineage>
</organism>
<evidence type="ECO:0000313" key="1">
    <source>
        <dbReference type="EMBL" id="SNT40220.1"/>
    </source>
</evidence>
<keyword evidence="2" id="KW-1185">Reference proteome</keyword>
<gene>
    <name evidence="1" type="ORF">SAMN05421642_11750</name>
</gene>
<dbReference type="AlphaFoldDB" id="A0A239MCL8"/>